<evidence type="ECO:0000259" key="6">
    <source>
        <dbReference type="Pfam" id="PF01699"/>
    </source>
</evidence>
<keyword evidence="8" id="KW-1185">Reference proteome</keyword>
<name>A0A0A2T9J3_9BACI</name>
<protein>
    <submittedName>
        <fullName evidence="7">Sodium:calcium antiporter</fullName>
    </submittedName>
</protein>
<feature type="domain" description="Sodium/calcium exchanger membrane region" evidence="6">
    <location>
        <begin position="6"/>
        <end position="147"/>
    </location>
</feature>
<dbReference type="OrthoDB" id="9794225at2"/>
<dbReference type="InterPro" id="IPR004481">
    <property type="entry name" value="K/Na/Ca-exchanger"/>
</dbReference>
<dbReference type="Pfam" id="PF01699">
    <property type="entry name" value="Na_Ca_ex"/>
    <property type="match status" value="2"/>
</dbReference>
<dbReference type="GO" id="GO:0006874">
    <property type="term" value="P:intracellular calcium ion homeostasis"/>
    <property type="evidence" value="ECO:0007669"/>
    <property type="project" value="TreeGrafter"/>
</dbReference>
<feature type="transmembrane region" description="Helical" evidence="5">
    <location>
        <begin position="212"/>
        <end position="235"/>
    </location>
</feature>
<comment type="subcellular location">
    <subcellularLocation>
        <location evidence="1">Membrane</location>
        <topology evidence="1">Multi-pass membrane protein</topology>
    </subcellularLocation>
</comment>
<reference evidence="7 8" key="1">
    <citation type="journal article" date="2015" name="Stand. Genomic Sci.">
        <title>High quality draft genome sequence of the moderately halophilic bacterium Pontibacillus yanchengensis Y32(T) and comparison among Pontibacillus genomes.</title>
        <authorList>
            <person name="Huang J."/>
            <person name="Qiao Z.X."/>
            <person name="Tang J.W."/>
            <person name="Wang G."/>
        </authorList>
    </citation>
    <scope>NUCLEOTIDE SEQUENCE [LARGE SCALE GENOMIC DNA]</scope>
    <source>
        <strain evidence="7 8">Y32</strain>
    </source>
</reference>
<feature type="transmembrane region" description="Helical" evidence="5">
    <location>
        <begin position="70"/>
        <end position="92"/>
    </location>
</feature>
<dbReference type="RefSeq" id="WP_036823944.1">
    <property type="nucleotide sequence ID" value="NZ_AVBF01000085.1"/>
</dbReference>
<dbReference type="eggNOG" id="COG0530">
    <property type="taxonomic scope" value="Bacteria"/>
</dbReference>
<dbReference type="GO" id="GO:0005886">
    <property type="term" value="C:plasma membrane"/>
    <property type="evidence" value="ECO:0007669"/>
    <property type="project" value="TreeGrafter"/>
</dbReference>
<evidence type="ECO:0000313" key="8">
    <source>
        <dbReference type="Proteomes" id="UP000030147"/>
    </source>
</evidence>
<sequence length="329" mass="36089">MNNILVFVAFILAAIATYFVASRLAMFGDGVSEKTKTSSAFMGIVIGAAISLPELTASVTAISIDSPDLAIGNLLGSNLFNLLALAVLDIIYRNHQIMGRTDNGSKLYIYLVVFMTLVVIAGLSLSLPAPLFNISFNSIVLVLIYFLGVKWVNSRTEQKVQRRKRKNEKYDDYSYKQVLYRFIICAVLIMIIGSVLTVSADQIAKITGLGSSFVGSFLVGASTSLPDAVSVITALRMRNYSMGVSSLLGSNAFNIMLLSFTDAIYLKNNLFDYASPSNIVTSISSIVVVLIILYTITRKQKRSTMMYVIPPTVIVIIYFVATFTVYQMK</sequence>
<comment type="caution">
    <text evidence="7">The sequence shown here is derived from an EMBL/GenBank/DDBJ whole genome shotgun (WGS) entry which is preliminary data.</text>
</comment>
<evidence type="ECO:0000313" key="7">
    <source>
        <dbReference type="EMBL" id="KGP71083.1"/>
    </source>
</evidence>
<keyword evidence="4 5" id="KW-0472">Membrane</keyword>
<feature type="transmembrane region" description="Helical" evidence="5">
    <location>
        <begin position="131"/>
        <end position="153"/>
    </location>
</feature>
<keyword evidence="2 5" id="KW-0812">Transmembrane</keyword>
<feature type="transmembrane region" description="Helical" evidence="5">
    <location>
        <begin position="107"/>
        <end position="125"/>
    </location>
</feature>
<feature type="transmembrane region" description="Helical" evidence="5">
    <location>
        <begin position="40"/>
        <end position="64"/>
    </location>
</feature>
<dbReference type="GO" id="GO:0005262">
    <property type="term" value="F:calcium channel activity"/>
    <property type="evidence" value="ECO:0007669"/>
    <property type="project" value="TreeGrafter"/>
</dbReference>
<feature type="domain" description="Sodium/calcium exchanger membrane region" evidence="6">
    <location>
        <begin position="181"/>
        <end position="326"/>
    </location>
</feature>
<keyword evidence="3 5" id="KW-1133">Transmembrane helix</keyword>
<dbReference type="STRING" id="1385514.N782_21750"/>
<dbReference type="Gene3D" id="1.20.1420.30">
    <property type="entry name" value="NCX, central ion-binding region"/>
    <property type="match status" value="1"/>
</dbReference>
<evidence type="ECO:0000256" key="2">
    <source>
        <dbReference type="ARBA" id="ARBA00022692"/>
    </source>
</evidence>
<feature type="transmembrane region" description="Helical" evidence="5">
    <location>
        <begin position="247"/>
        <end position="266"/>
    </location>
</feature>
<feature type="transmembrane region" description="Helical" evidence="5">
    <location>
        <begin position="6"/>
        <end position="28"/>
    </location>
</feature>
<feature type="transmembrane region" description="Helical" evidence="5">
    <location>
        <begin position="178"/>
        <end position="200"/>
    </location>
</feature>
<dbReference type="PANTHER" id="PTHR10846">
    <property type="entry name" value="SODIUM/POTASSIUM/CALCIUM EXCHANGER"/>
    <property type="match status" value="1"/>
</dbReference>
<feature type="transmembrane region" description="Helical" evidence="5">
    <location>
        <begin position="308"/>
        <end position="326"/>
    </location>
</feature>
<dbReference type="EMBL" id="AVBF01000085">
    <property type="protein sequence ID" value="KGP71083.1"/>
    <property type="molecule type" value="Genomic_DNA"/>
</dbReference>
<organism evidence="7 8">
    <name type="scientific">Pontibacillus yanchengensis Y32</name>
    <dbReference type="NCBI Taxonomy" id="1385514"/>
    <lineage>
        <taxon>Bacteria</taxon>
        <taxon>Bacillati</taxon>
        <taxon>Bacillota</taxon>
        <taxon>Bacilli</taxon>
        <taxon>Bacillales</taxon>
        <taxon>Bacillaceae</taxon>
        <taxon>Pontibacillus</taxon>
    </lineage>
</organism>
<dbReference type="PANTHER" id="PTHR10846:SF8">
    <property type="entry name" value="INNER MEMBRANE PROTEIN YRBG"/>
    <property type="match status" value="1"/>
</dbReference>
<dbReference type="InterPro" id="IPR044880">
    <property type="entry name" value="NCX_ion-bd_dom_sf"/>
</dbReference>
<dbReference type="AlphaFoldDB" id="A0A0A2T9J3"/>
<dbReference type="InterPro" id="IPR004837">
    <property type="entry name" value="NaCa_Exmemb"/>
</dbReference>
<evidence type="ECO:0000256" key="1">
    <source>
        <dbReference type="ARBA" id="ARBA00004141"/>
    </source>
</evidence>
<gene>
    <name evidence="7" type="ORF">N782_21750</name>
</gene>
<proteinExistence type="predicted"/>
<dbReference type="Proteomes" id="UP000030147">
    <property type="component" value="Unassembled WGS sequence"/>
</dbReference>
<evidence type="ECO:0000256" key="5">
    <source>
        <dbReference type="SAM" id="Phobius"/>
    </source>
</evidence>
<accession>A0A0A2T9J3</accession>
<feature type="transmembrane region" description="Helical" evidence="5">
    <location>
        <begin position="278"/>
        <end position="296"/>
    </location>
</feature>
<dbReference type="GO" id="GO:0008273">
    <property type="term" value="F:calcium, potassium:sodium antiporter activity"/>
    <property type="evidence" value="ECO:0007669"/>
    <property type="project" value="TreeGrafter"/>
</dbReference>
<evidence type="ECO:0000256" key="4">
    <source>
        <dbReference type="ARBA" id="ARBA00023136"/>
    </source>
</evidence>
<evidence type="ECO:0000256" key="3">
    <source>
        <dbReference type="ARBA" id="ARBA00022989"/>
    </source>
</evidence>